<protein>
    <submittedName>
        <fullName evidence="2">Uncharacterized protein</fullName>
    </submittedName>
</protein>
<accession>A0A9X0UF71</accession>
<dbReference type="InterPro" id="IPR042100">
    <property type="entry name" value="Bug_dom1"/>
</dbReference>
<evidence type="ECO:0000256" key="1">
    <source>
        <dbReference type="SAM" id="MobiDB-lite"/>
    </source>
</evidence>
<dbReference type="Proteomes" id="UP000600101">
    <property type="component" value="Unassembled WGS sequence"/>
</dbReference>
<evidence type="ECO:0000313" key="2">
    <source>
        <dbReference type="EMBL" id="MBC4017548.1"/>
    </source>
</evidence>
<dbReference type="Gene3D" id="3.40.190.150">
    <property type="entry name" value="Bordetella uptake gene, domain 1"/>
    <property type="match status" value="1"/>
</dbReference>
<name>A0A9X0UF71_9PROT</name>
<reference evidence="2" key="1">
    <citation type="submission" date="2020-08" db="EMBL/GenBank/DDBJ databases">
        <authorList>
            <person name="Hu Y."/>
            <person name="Nguyen S.V."/>
            <person name="Li F."/>
            <person name="Fanning S."/>
        </authorList>
    </citation>
    <scope>NUCLEOTIDE SEQUENCE</scope>
    <source>
        <strain evidence="2">SYSU D8009</strain>
    </source>
</reference>
<feature type="region of interest" description="Disordered" evidence="1">
    <location>
        <begin position="55"/>
        <end position="76"/>
    </location>
</feature>
<evidence type="ECO:0000313" key="3">
    <source>
        <dbReference type="Proteomes" id="UP000600101"/>
    </source>
</evidence>
<dbReference type="EMBL" id="JACOMF010000030">
    <property type="protein sequence ID" value="MBC4017548.1"/>
    <property type="molecule type" value="Genomic_DNA"/>
</dbReference>
<proteinExistence type="predicted"/>
<dbReference type="RefSeq" id="WP_186772306.1">
    <property type="nucleotide sequence ID" value="NZ_JACOMF010000030.1"/>
</dbReference>
<comment type="caution">
    <text evidence="2">The sequence shown here is derived from an EMBL/GenBank/DDBJ whole genome shotgun (WGS) entry which is preliminary data.</text>
</comment>
<dbReference type="AlphaFoldDB" id="A0A9X0UF71"/>
<sequence length="76" mass="7533">MLGPAAVPAPVIARFHAALADPAMNQRLDTGQGADIFASSPTAIGDFPAAQAAIRGRSSASGTSAGIRAGWPPHPA</sequence>
<feature type="compositionally biased region" description="Low complexity" evidence="1">
    <location>
        <begin position="55"/>
        <end position="70"/>
    </location>
</feature>
<keyword evidence="3" id="KW-1185">Reference proteome</keyword>
<gene>
    <name evidence="2" type="ORF">H7965_19755</name>
</gene>
<organism evidence="2 3">
    <name type="scientific">Siccirubricoccus deserti</name>
    <dbReference type="NCBI Taxonomy" id="2013562"/>
    <lineage>
        <taxon>Bacteria</taxon>
        <taxon>Pseudomonadati</taxon>
        <taxon>Pseudomonadota</taxon>
        <taxon>Alphaproteobacteria</taxon>
        <taxon>Acetobacterales</taxon>
        <taxon>Roseomonadaceae</taxon>
        <taxon>Siccirubricoccus</taxon>
    </lineage>
</organism>